<dbReference type="PROSITE" id="PS51194">
    <property type="entry name" value="HELICASE_CTER"/>
    <property type="match status" value="1"/>
</dbReference>
<feature type="transmembrane region" description="Helical" evidence="5">
    <location>
        <begin position="2037"/>
        <end position="2058"/>
    </location>
</feature>
<dbReference type="Proteomes" id="UP000005239">
    <property type="component" value="Unassembled WGS sequence"/>
</dbReference>
<dbReference type="PANTHER" id="PTHR36498">
    <property type="entry name" value="TATA-BINDING PROTEIN-ASSOCIATED FACTOR 172"/>
    <property type="match status" value="1"/>
</dbReference>
<dbReference type="InterPro" id="IPR000330">
    <property type="entry name" value="SNF2_N"/>
</dbReference>
<name>A0A2A6CYM8_PRIPA</name>
<keyword evidence="5" id="KW-1133">Transmembrane helix</keyword>
<dbReference type="Pfam" id="PF00271">
    <property type="entry name" value="Helicase_C"/>
    <property type="match status" value="1"/>
</dbReference>
<dbReference type="SUPFAM" id="SSF52540">
    <property type="entry name" value="P-loop containing nucleoside triphosphate hydrolases"/>
    <property type="match status" value="2"/>
</dbReference>
<keyword evidence="2" id="KW-0067">ATP-binding</keyword>
<dbReference type="Pfam" id="PF00176">
    <property type="entry name" value="SNF2-rel_dom"/>
    <property type="match status" value="1"/>
</dbReference>
<keyword evidence="2" id="KW-0347">Helicase</keyword>
<evidence type="ECO:0000313" key="7">
    <source>
        <dbReference type="Proteomes" id="UP000005239"/>
    </source>
</evidence>
<dbReference type="InterPro" id="IPR014001">
    <property type="entry name" value="Helicase_ATP-bd"/>
</dbReference>
<accession>A0A8R1YH49</accession>
<dbReference type="PROSITE" id="PS51192">
    <property type="entry name" value="HELICASE_ATP_BIND_1"/>
    <property type="match status" value="1"/>
</dbReference>
<dbReference type="Gene3D" id="3.40.50.300">
    <property type="entry name" value="P-loop containing nucleotide triphosphate hydrolases"/>
    <property type="match status" value="1"/>
</dbReference>
<dbReference type="Pfam" id="PF12054">
    <property type="entry name" value="DUF3535"/>
    <property type="match status" value="1"/>
</dbReference>
<dbReference type="InterPro" id="IPR022707">
    <property type="entry name" value="Mot1_central_dom"/>
</dbReference>
<evidence type="ECO:0000256" key="3">
    <source>
        <dbReference type="ARBA" id="ARBA00023125"/>
    </source>
</evidence>
<dbReference type="GO" id="GO:0004386">
    <property type="term" value="F:helicase activity"/>
    <property type="evidence" value="ECO:0007669"/>
    <property type="project" value="UniProtKB-KW"/>
</dbReference>
<proteinExistence type="predicted"/>
<dbReference type="Gene3D" id="3.40.50.10810">
    <property type="entry name" value="Tandem AAA-ATPase domain"/>
    <property type="match status" value="1"/>
</dbReference>
<evidence type="ECO:0000256" key="5">
    <source>
        <dbReference type="SAM" id="Phobius"/>
    </source>
</evidence>
<accession>A0A2A6CYM8</accession>
<keyword evidence="5" id="KW-0812">Transmembrane</keyword>
<dbReference type="InterPro" id="IPR001650">
    <property type="entry name" value="Helicase_C-like"/>
</dbReference>
<dbReference type="GO" id="GO:0017025">
    <property type="term" value="F:TBP-class protein binding"/>
    <property type="evidence" value="ECO:0007669"/>
    <property type="project" value="InterPro"/>
</dbReference>
<feature type="compositionally biased region" description="Low complexity" evidence="4">
    <location>
        <begin position="851"/>
        <end position="862"/>
    </location>
</feature>
<dbReference type="InterPro" id="IPR049730">
    <property type="entry name" value="SNF2/RAD54-like_C"/>
</dbReference>
<keyword evidence="7" id="KW-1185">Reference proteome</keyword>
<gene>
    <name evidence="6" type="primary">WBGene00108074</name>
</gene>
<evidence type="ECO:0000256" key="2">
    <source>
        <dbReference type="ARBA" id="ARBA00022806"/>
    </source>
</evidence>
<reference evidence="7" key="1">
    <citation type="journal article" date="2008" name="Nat. Genet.">
        <title>The Pristionchus pacificus genome provides a unique perspective on nematode lifestyle and parasitism.</title>
        <authorList>
            <person name="Dieterich C."/>
            <person name="Clifton S.W."/>
            <person name="Schuster L.N."/>
            <person name="Chinwalla A."/>
            <person name="Delehaunty K."/>
            <person name="Dinkelacker I."/>
            <person name="Fulton L."/>
            <person name="Fulton R."/>
            <person name="Godfrey J."/>
            <person name="Minx P."/>
            <person name="Mitreva M."/>
            <person name="Roeseler W."/>
            <person name="Tian H."/>
            <person name="Witte H."/>
            <person name="Yang S.P."/>
            <person name="Wilson R.K."/>
            <person name="Sommer R.J."/>
        </authorList>
    </citation>
    <scope>NUCLEOTIDE SEQUENCE [LARGE SCALE GENOMIC DNA]</scope>
    <source>
        <strain evidence="7">PS312</strain>
    </source>
</reference>
<dbReference type="Gene3D" id="1.25.10.10">
    <property type="entry name" value="Leucine-rich Repeat Variant"/>
    <property type="match status" value="2"/>
</dbReference>
<dbReference type="InterPro" id="IPR038718">
    <property type="entry name" value="SNF2-like_sf"/>
</dbReference>
<dbReference type="GO" id="GO:0003682">
    <property type="term" value="F:chromatin binding"/>
    <property type="evidence" value="ECO:0000318"/>
    <property type="project" value="GO_Central"/>
</dbReference>
<dbReference type="InterPro" id="IPR011989">
    <property type="entry name" value="ARM-like"/>
</dbReference>
<dbReference type="EnsemblMetazoa" id="PPA18520.1">
    <property type="protein sequence ID" value="PPA18520.1"/>
    <property type="gene ID" value="WBGene00108074"/>
</dbReference>
<dbReference type="GO" id="GO:0005634">
    <property type="term" value="C:nucleus"/>
    <property type="evidence" value="ECO:0000318"/>
    <property type="project" value="GO_Central"/>
</dbReference>
<keyword evidence="5" id="KW-0472">Membrane</keyword>
<dbReference type="GO" id="GO:0005524">
    <property type="term" value="F:ATP binding"/>
    <property type="evidence" value="ECO:0007669"/>
    <property type="project" value="InterPro"/>
</dbReference>
<dbReference type="FunFam" id="3.40.50.300:FF:001793">
    <property type="entry name" value="TATA-binding protein-associated factor"/>
    <property type="match status" value="1"/>
</dbReference>
<dbReference type="GO" id="GO:0016887">
    <property type="term" value="F:ATP hydrolysis activity"/>
    <property type="evidence" value="ECO:0007669"/>
    <property type="project" value="InterPro"/>
</dbReference>
<dbReference type="GO" id="GO:0031507">
    <property type="term" value="P:heterochromatin formation"/>
    <property type="evidence" value="ECO:0000318"/>
    <property type="project" value="GO_Central"/>
</dbReference>
<dbReference type="SMART" id="SM00487">
    <property type="entry name" value="DEXDc"/>
    <property type="match status" value="1"/>
</dbReference>
<reference evidence="6" key="2">
    <citation type="submission" date="2022-06" db="UniProtKB">
        <authorList>
            <consortium name="EnsemblMetazoa"/>
        </authorList>
    </citation>
    <scope>IDENTIFICATION</scope>
    <source>
        <strain evidence="6">PS312</strain>
    </source>
</reference>
<dbReference type="GO" id="GO:0140750">
    <property type="term" value="F:nucleosome array spacer activity"/>
    <property type="evidence" value="ECO:0000318"/>
    <property type="project" value="GO_Central"/>
</dbReference>
<dbReference type="PANTHER" id="PTHR36498:SF1">
    <property type="entry name" value="TATA-BINDING PROTEIN-ASSOCIATED FACTOR 172"/>
    <property type="match status" value="1"/>
</dbReference>
<sequence length="2098" mass="235003">MSEHVLNHLGDLLEMKNGTIRREAVTVFGTHSIVEDEHVLKVVTKHLDSLSWDARVAASDALGAVLTNTLNDRAAPYSIAMKSEEGRSNRVSQLDIPALISNYAPLLSASNDEFHASGGVSSKQQRSFLDQHLDFTLKQTGLSSANFLSDAEITVAGGASPSNFSEGKSDSGISTTCVDTELEKTISELVIVRLTKMVEPRWQVRHGAALGISKIIAVASKWLSPRLIEEIVLRLLQVLSLDRFNDFVSGRSAAAPVREAVAQAIAHLVNDMKKAPEGGTLGELLTHIKTLLGMEGEKLWVCRQSALLVMKYYFAISDDSPLFETFFDCVVEKLSDDVDDVVSSAVTALASLFSNASLNGERKRNFINRVMDQMWTLLHAETKRDNMRMGLDGLVVDLLTMVDTWMRQDDRVTLPKEQLITIRDTMDPQYRTRTHAAVRIISIASERNEFPIDAEEMYTLLLTFYRILLFASPTETQPMLEEVYLTMIRVVSNHRSCVTSSAPLRESIGLWASCLLCDHKNAAIDVFAHRVEGPSSTRDDPIERLGSEEMRFMGDEDKDGILVTRKILGAKFVAALMEILYESEEMIGEQKLSLALQLLFVPMLNSTSLYHNLGSAIVINEFAALWKVGAQRIPNLEVPATVISLADAYIRTASTRQFDETTACCASLSADCNEFVEWCTVRGAVNEEIDFTAGVEEISRQAYESCLKAYQEEEDLAMVESARNRYTLLCEQFEHTKMSVKANTVRVYAFLSSSLLYFGFVGDKLTPLIRPIVDVMNGERNETVAVEIFRGAIPLLIAYSQQRVPKPFVKVLSRALDAFGSCSIRIPRPTTANSDTRIISLEPSTSKDEGTASTSDNNDNTTNGGGKENDQSIPSRNGLLLFAVCTGFTVEQLPEFYSNFDLDEKGIDDERLLTRLELHRSLFARVGSQLSDIATQRVLAFLKSPVAELRHAGAKAVETFTASRAADTINRLYTPLREMATNLEEDSERRGAIEAIYRLSLLGPALAELAPLLAPIAFARLADQLHEVREMAGLAFRSLLPLLAIKRDTSVRPPDLSDSIWEKCKENSAFVDLLSDPGRLESVQPSEIVDLGEETTLRHYQLEGITWLGYLRRFGLSGILADDMGLGKTLQTLAAIVRANEEASTSRPSLVVCPRTLVAHWCAEWERYFPNRKGIAIRLEGASRKRLEGAELVVAAYDELKNNAILPQIVWRYCVLDEGHVLRNPRTQIFRAVSSLRSETRLILSGTPVQNSSADLWALFTYLIPGFLGDERYFRQQFIKPIQQCRNAKATEAQMKDGQEALTRLHRLVLPFVLRRLKSEVLKELPEKVVSDYECTLTPLQRNVYEMIVDRCCSKSTDQKSLQPLHALISLRKVVDHPSLILPLADSLQLTDDIRRRLEEGAESLELSGKLQALGQLLVECEILKKKEDDEEGEGGGGGKNDPDSVSAVLSSAIGHPHRALIFCQWRASVTLVAKALTQGFDDAGNGTPISHLILDGSVAPDGRQTLVDRFNHDKSIDVLVLTTHIGGVGLNLTGADIVIFMDHDWNPMKDLQAIDRAHRLGQKRNVNVYRLITKGTIEEKVMSYQKFKKNTADALIGSENQSLSSMKTDELLNMFALEESSGGGGGKMNEPRKKKAKVDVAAAGEEVWNLTEIWDESQYDEAFSVSNFLKDTMILCVLLLFLPQLLLGASDEYYQHLFGTSDFALFTQQNCARFIETHVGIAENRCPIGLSQSHEHDLLFTLDIDHCHDLNVIPESVRSHLIRDVHRKHRPRALFVYVNSKTKRINYGFETLSLEGNNNPWNVPKALKEEMQPGDYQMQSGETLEDSIFDTESNILYLIIKLPHQRNRKLHMAYASNIYGVNGRPSLKKLSEREFTLHKNNVERFSWVENPYEHTVYYMEQKNGRNKTYKLKMQELLSSLVDGTEGEPLERDTVNQNLIWAHKGAVITLARKDVDTKFTDTYLVRNATSMAKHCSIPVYNTSEGRKTRRLITLFDWDYCVLAYGNDGTKSSDGLPCPIYSNNQTFLQTVPSTTNTLYIVLLVLFGMIMLVLIVYVCWLRRNLDESMSPDERKPVPYYPSGQPLDSTFDMSVDRWDQY</sequence>
<dbReference type="FunFam" id="3.40.50.10810:FF:000090">
    <property type="entry name" value="Similarity to HELICASE MOT1"/>
    <property type="match status" value="1"/>
</dbReference>
<dbReference type="CDD" id="cd18793">
    <property type="entry name" value="SF2_C_SNF"/>
    <property type="match status" value="1"/>
</dbReference>
<dbReference type="InterPro" id="IPR016024">
    <property type="entry name" value="ARM-type_fold"/>
</dbReference>
<keyword evidence="3" id="KW-0238">DNA-binding</keyword>
<evidence type="ECO:0000313" key="6">
    <source>
        <dbReference type="EnsemblMetazoa" id="PPA18520.1"/>
    </source>
</evidence>
<dbReference type="SUPFAM" id="SSF48371">
    <property type="entry name" value="ARM repeat"/>
    <property type="match status" value="1"/>
</dbReference>
<dbReference type="InterPro" id="IPR044972">
    <property type="entry name" value="Mot1"/>
</dbReference>
<keyword evidence="2" id="KW-0547">Nucleotide-binding</keyword>
<feature type="region of interest" description="Disordered" evidence="4">
    <location>
        <begin position="835"/>
        <end position="872"/>
    </location>
</feature>
<organism evidence="6 7">
    <name type="scientific">Pristionchus pacificus</name>
    <name type="common">Parasitic nematode worm</name>
    <dbReference type="NCBI Taxonomy" id="54126"/>
    <lineage>
        <taxon>Eukaryota</taxon>
        <taxon>Metazoa</taxon>
        <taxon>Ecdysozoa</taxon>
        <taxon>Nematoda</taxon>
        <taxon>Chromadorea</taxon>
        <taxon>Rhabditida</taxon>
        <taxon>Rhabditina</taxon>
        <taxon>Diplogasteromorpha</taxon>
        <taxon>Diplogasteroidea</taxon>
        <taxon>Neodiplogasteridae</taxon>
        <taxon>Pristionchus</taxon>
    </lineage>
</organism>
<protein>
    <submittedName>
        <fullName evidence="6">Btf-1</fullName>
    </submittedName>
</protein>
<evidence type="ECO:0000256" key="1">
    <source>
        <dbReference type="ARBA" id="ARBA00022801"/>
    </source>
</evidence>
<dbReference type="GO" id="GO:0000785">
    <property type="term" value="C:chromatin"/>
    <property type="evidence" value="ECO:0000318"/>
    <property type="project" value="GO_Central"/>
</dbReference>
<keyword evidence="1" id="KW-0378">Hydrolase</keyword>
<dbReference type="GO" id="GO:0045944">
    <property type="term" value="P:positive regulation of transcription by RNA polymerase II"/>
    <property type="evidence" value="ECO:0000318"/>
    <property type="project" value="GO_Central"/>
</dbReference>
<dbReference type="SMART" id="SM00490">
    <property type="entry name" value="HELICc"/>
    <property type="match status" value="1"/>
</dbReference>
<dbReference type="GO" id="GO:0003677">
    <property type="term" value="F:DNA binding"/>
    <property type="evidence" value="ECO:0000318"/>
    <property type="project" value="GO_Central"/>
</dbReference>
<dbReference type="InterPro" id="IPR027417">
    <property type="entry name" value="P-loop_NTPase"/>
</dbReference>
<evidence type="ECO:0000256" key="4">
    <source>
        <dbReference type="SAM" id="MobiDB-lite"/>
    </source>
</evidence>